<evidence type="ECO:0000259" key="6">
    <source>
        <dbReference type="PROSITE" id="PS50002"/>
    </source>
</evidence>
<dbReference type="Pfam" id="PF09027">
    <property type="entry name" value="GTPase_binding"/>
    <property type="match status" value="1"/>
</dbReference>
<dbReference type="Gene3D" id="3.20.20.100">
    <property type="entry name" value="NADP-dependent oxidoreductase domain"/>
    <property type="match status" value="1"/>
</dbReference>
<accession>A0A158RE78</accession>
<sequence>MDVVAGDRILVIEGRAENFWWRGQNRRTGEIASFPREIVRLQRHLQCQDISRPIENSFVHVGHHGFEGRAWGHVDRVDPAFLSGITPHHADTLSYTYARQPLSSASSASASSSQSWRPLGTASSGGARGGGGSGASTAVEEAEDDAAPHVDTYDKASGEGEDEREILDAAPHGTLGLYRLPPPPATSATSKLAKGASESVIFLVDTFVVRIDLNGFDFRESILSDLEASLRNEYCSLGHSSLTASSMPVPIPPPQTSIPTKSRNRATTATSGGGGWSARASSPSSTLSSIPLIDFHQNSEGAAKFPVPSAPIYQPQAPQPCNPYFQAAWNAWMRQSTVSPTAGGTAPHVAEDVDRICRLFDATAVAPPAHQQCEREVLVGGKQNSFSVFKMDKIEGFLAYEAGMNAALQIEEDALPHFYVRAFERESGEQPSSTTNSPAMAKFDEAEVEMVVRRLPGGCSSAEALEALNCAINSPTARDIIHLHSPPPITDVMAPEARDWRVKVALRLLLLRRLVQLQLCTDLEVCWSALEKAEWQYSKSTEEIIIMFNNDIINDVALKGDDLTTAMNAALDLGYRYYDCAHLYANEAEIGNHLSAWIHSGRVLWNTFHRPDLVKVACETSIKRLRVEYLDLYLIHWPVPYQPGEIMVPRDAAGNTLFDEVDLLDTWKAMEDLVTLGLCHHIGVSNFNVKQIERILSNCRIPPAMLQVESNATFPNQPLIDFAHSRGIPVTAYYALGCPYLHFKREVIPLMEQPLILELADKYGKTPAQIALRHGLQRDLCVIFKSRTPARLSENLQVFDFELSKEDMKRLEELGSGTRVLKGAA</sequence>
<feature type="region of interest" description="Disordered" evidence="5">
    <location>
        <begin position="245"/>
        <end position="282"/>
    </location>
</feature>
<organism evidence="9">
    <name type="scientific">Hydatigena taeniaeformis</name>
    <name type="common">Feline tapeworm</name>
    <name type="synonym">Taenia taeniaeformis</name>
    <dbReference type="NCBI Taxonomy" id="6205"/>
    <lineage>
        <taxon>Eukaryota</taxon>
        <taxon>Metazoa</taxon>
        <taxon>Spiralia</taxon>
        <taxon>Lophotrochozoa</taxon>
        <taxon>Platyhelminthes</taxon>
        <taxon>Cestoda</taxon>
        <taxon>Eucestoda</taxon>
        <taxon>Cyclophyllidea</taxon>
        <taxon>Taeniidae</taxon>
        <taxon>Hydatigera</taxon>
    </lineage>
</organism>
<dbReference type="GO" id="GO:0016491">
    <property type="term" value="F:oxidoreductase activity"/>
    <property type="evidence" value="ECO:0007669"/>
    <property type="project" value="InterPro"/>
</dbReference>
<evidence type="ECO:0000256" key="2">
    <source>
        <dbReference type="ARBA" id="ARBA00022443"/>
    </source>
</evidence>
<dbReference type="AlphaFoldDB" id="A0A158RE78"/>
<dbReference type="InterPro" id="IPR020471">
    <property type="entry name" value="AKR"/>
</dbReference>
<dbReference type="InterPro" id="IPR036028">
    <property type="entry name" value="SH3-like_dom_sf"/>
</dbReference>
<evidence type="ECO:0000256" key="1">
    <source>
        <dbReference type="ARBA" id="ARBA00004496"/>
    </source>
</evidence>
<dbReference type="GO" id="GO:0005737">
    <property type="term" value="C:cytoplasm"/>
    <property type="evidence" value="ECO:0007669"/>
    <property type="project" value="UniProtKB-SubCell"/>
</dbReference>
<gene>
    <name evidence="7" type="ORF">TTAC_LOCUS6796</name>
</gene>
<dbReference type="InterPro" id="IPR015116">
    <property type="entry name" value="Cdc42-bd-like"/>
</dbReference>
<feature type="domain" description="SH3" evidence="6">
    <location>
        <begin position="1"/>
        <end position="44"/>
    </location>
</feature>
<feature type="compositionally biased region" description="Low complexity" evidence="5">
    <location>
        <begin position="257"/>
        <end position="270"/>
    </location>
</feature>
<dbReference type="EMBL" id="UYWX01020323">
    <property type="protein sequence ID" value="VDM31065.1"/>
    <property type="molecule type" value="Genomic_DNA"/>
</dbReference>
<reference evidence="9" key="1">
    <citation type="submission" date="2016-04" db="UniProtKB">
        <authorList>
            <consortium name="WormBaseParasite"/>
        </authorList>
    </citation>
    <scope>IDENTIFICATION</scope>
</reference>
<dbReference type="Gene3D" id="2.30.30.40">
    <property type="entry name" value="SH3 Domains"/>
    <property type="match status" value="1"/>
</dbReference>
<dbReference type="InterPro" id="IPR001452">
    <property type="entry name" value="SH3_domain"/>
</dbReference>
<dbReference type="WBParaSite" id="TTAC_0000681101-mRNA-1">
    <property type="protein sequence ID" value="TTAC_0000681101-mRNA-1"/>
    <property type="gene ID" value="TTAC_0000681101"/>
</dbReference>
<protein>
    <submittedName>
        <fullName evidence="9">Non-specific protein-tyrosine kinase</fullName>
    </submittedName>
</protein>
<dbReference type="PRINTS" id="PR00069">
    <property type="entry name" value="ALDKETRDTASE"/>
</dbReference>
<dbReference type="STRING" id="6205.A0A158RE78"/>
<dbReference type="SUPFAM" id="SSF51430">
    <property type="entry name" value="NAD(P)-linked oxidoreductase"/>
    <property type="match status" value="1"/>
</dbReference>
<dbReference type="SUPFAM" id="SSF50044">
    <property type="entry name" value="SH3-domain"/>
    <property type="match status" value="1"/>
</dbReference>
<dbReference type="OrthoDB" id="635774at2759"/>
<feature type="region of interest" description="Disordered" evidence="5">
    <location>
        <begin position="107"/>
        <end position="162"/>
    </location>
</feature>
<evidence type="ECO:0000313" key="8">
    <source>
        <dbReference type="Proteomes" id="UP000274429"/>
    </source>
</evidence>
<dbReference type="Pfam" id="PF00248">
    <property type="entry name" value="Aldo_ket_red"/>
    <property type="match status" value="1"/>
</dbReference>
<dbReference type="Proteomes" id="UP000274429">
    <property type="component" value="Unassembled WGS sequence"/>
</dbReference>
<dbReference type="InterPro" id="IPR023210">
    <property type="entry name" value="NADP_OxRdtase_dom"/>
</dbReference>
<dbReference type="PANTHER" id="PTHR11732">
    <property type="entry name" value="ALDO/KETO REDUCTASE"/>
    <property type="match status" value="1"/>
</dbReference>
<evidence type="ECO:0000313" key="9">
    <source>
        <dbReference type="WBParaSite" id="TTAC_0000681101-mRNA-1"/>
    </source>
</evidence>
<feature type="compositionally biased region" description="Basic and acidic residues" evidence="5">
    <location>
        <begin position="146"/>
        <end position="158"/>
    </location>
</feature>
<keyword evidence="2 4" id="KW-0728">SH3 domain</keyword>
<dbReference type="InterPro" id="IPR036812">
    <property type="entry name" value="NAD(P)_OxRdtase_dom_sf"/>
</dbReference>
<comment type="subcellular location">
    <subcellularLocation>
        <location evidence="1">Cytoplasm</location>
    </subcellularLocation>
</comment>
<keyword evidence="8" id="KW-1185">Reference proteome</keyword>
<evidence type="ECO:0000256" key="4">
    <source>
        <dbReference type="PROSITE-ProRule" id="PRU00192"/>
    </source>
</evidence>
<dbReference type="PROSITE" id="PS50002">
    <property type="entry name" value="SH3"/>
    <property type="match status" value="1"/>
</dbReference>
<name>A0A158RE78_HYDTA</name>
<reference evidence="7 8" key="2">
    <citation type="submission" date="2018-11" db="EMBL/GenBank/DDBJ databases">
        <authorList>
            <consortium name="Pathogen Informatics"/>
        </authorList>
    </citation>
    <scope>NUCLEOTIDE SEQUENCE [LARGE SCALE GENOMIC DNA]</scope>
</reference>
<dbReference type="Gene3D" id="4.10.680.10">
    <property type="entry name" value="Cdc42-like binding domain"/>
    <property type="match status" value="1"/>
</dbReference>
<keyword evidence="3" id="KW-0963">Cytoplasm</keyword>
<dbReference type="InterPro" id="IPR037085">
    <property type="entry name" value="Cdc42-bd-like_dom_sf"/>
</dbReference>
<proteinExistence type="predicted"/>
<evidence type="ECO:0000313" key="7">
    <source>
        <dbReference type="EMBL" id="VDM31065.1"/>
    </source>
</evidence>
<feature type="compositionally biased region" description="Low complexity" evidence="5">
    <location>
        <begin position="107"/>
        <end position="125"/>
    </location>
</feature>
<evidence type="ECO:0000256" key="5">
    <source>
        <dbReference type="SAM" id="MobiDB-lite"/>
    </source>
</evidence>
<evidence type="ECO:0000256" key="3">
    <source>
        <dbReference type="ARBA" id="ARBA00022490"/>
    </source>
</evidence>